<name>A0AAD3HKY6_9CHLO</name>
<protein>
    <submittedName>
        <fullName evidence="2">Uncharacterized protein</fullName>
    </submittedName>
</protein>
<evidence type="ECO:0000313" key="3">
    <source>
        <dbReference type="Proteomes" id="UP001054857"/>
    </source>
</evidence>
<feature type="region of interest" description="Disordered" evidence="1">
    <location>
        <begin position="241"/>
        <end position="262"/>
    </location>
</feature>
<proteinExistence type="predicted"/>
<dbReference type="PANTHER" id="PTHR15922">
    <property type="entry name" value="NEUROBLASTOMA-AMPLIFIED SEQUENCE"/>
    <property type="match status" value="1"/>
</dbReference>
<gene>
    <name evidence="2" type="ORF">Agub_g5828</name>
</gene>
<evidence type="ECO:0000313" key="2">
    <source>
        <dbReference type="EMBL" id="GFR44557.1"/>
    </source>
</evidence>
<evidence type="ECO:0000256" key="1">
    <source>
        <dbReference type="SAM" id="MobiDB-lite"/>
    </source>
</evidence>
<keyword evidence="3" id="KW-1185">Reference proteome</keyword>
<reference evidence="2 3" key="1">
    <citation type="journal article" date="2021" name="Sci. Rep.">
        <title>Genome sequencing of the multicellular alga Astrephomene provides insights into convergent evolution of germ-soma differentiation.</title>
        <authorList>
            <person name="Yamashita S."/>
            <person name="Yamamoto K."/>
            <person name="Matsuzaki R."/>
            <person name="Suzuki S."/>
            <person name="Yamaguchi H."/>
            <person name="Hirooka S."/>
            <person name="Minakuchi Y."/>
            <person name="Miyagishima S."/>
            <person name="Kawachi M."/>
            <person name="Toyoda A."/>
            <person name="Nozaki H."/>
        </authorList>
    </citation>
    <scope>NUCLEOTIDE SEQUENCE [LARGE SCALE GENOMIC DNA]</scope>
    <source>
        <strain evidence="2 3">NIES-4017</strain>
    </source>
</reference>
<feature type="compositionally biased region" description="Low complexity" evidence="1">
    <location>
        <begin position="248"/>
        <end position="262"/>
    </location>
</feature>
<accession>A0AAD3HKY6</accession>
<dbReference type="AlphaFoldDB" id="A0AAD3HKY6"/>
<dbReference type="PANTHER" id="PTHR15922:SF2">
    <property type="entry name" value="NBAS SUBUNIT OF NRZ TETHERING COMPLEX"/>
    <property type="match status" value="1"/>
</dbReference>
<feature type="compositionally biased region" description="Acidic residues" evidence="1">
    <location>
        <begin position="114"/>
        <end position="134"/>
    </location>
</feature>
<feature type="region of interest" description="Disordered" evidence="1">
    <location>
        <begin position="105"/>
        <end position="136"/>
    </location>
</feature>
<comment type="caution">
    <text evidence="2">The sequence shown here is derived from an EMBL/GenBank/DDBJ whole genome shotgun (WGS) entry which is preliminary data.</text>
</comment>
<feature type="non-terminal residue" evidence="2">
    <location>
        <position position="517"/>
    </location>
</feature>
<sequence>AALQLCASTAAISSSPGAAAAALTPAAAAAGGPARQRLHARLDADRVYAARWAGRAVDAANVADNLARMRNRRWVVSECARRVAGDYPGQRLLIDYGLRETARWGRPMGLPPAEGEEEGQEDADEGGLEEEEEAACASSPEQRLRLRRWWWCVRLRLLRHSDRLEALVEAQGRSFDPAAYSSFRDLPLPSAASSWAALGALGPLGVLCRHYPAALAGGRRLAVLARLPETISPRLYGNLLPRADGEEAQPPSAPSSSSAAAAGNGPLLLQQQQQQHKAPLRRPDWVESPELLRELQAAVAAAATSTSTSTATSVAAPALSAAQTPSSTATAPDSCILVTSLGCPDDDHNEAEQQHQYEQQQQHHLPDNPVLLALDPEATDAVVRILDPVRTQRLTPATLAEWCSERALQLDERAGQLEGALSLLELGWERLGGTVRGGGYMGSSSSSGAGSGASASVTRMAQLLAAARMLRAAAGGSSAAALASAGGGAAGSGAAGVGAGGGCCWRLSLRDFAGLPG</sequence>
<dbReference type="EMBL" id="BMAR01000008">
    <property type="protein sequence ID" value="GFR44557.1"/>
    <property type="molecule type" value="Genomic_DNA"/>
</dbReference>
<dbReference type="GO" id="GO:0070939">
    <property type="term" value="C:Dsl1/NZR complex"/>
    <property type="evidence" value="ECO:0007669"/>
    <property type="project" value="TreeGrafter"/>
</dbReference>
<dbReference type="GO" id="GO:0000149">
    <property type="term" value="F:SNARE binding"/>
    <property type="evidence" value="ECO:0007669"/>
    <property type="project" value="TreeGrafter"/>
</dbReference>
<feature type="non-terminal residue" evidence="2">
    <location>
        <position position="1"/>
    </location>
</feature>
<organism evidence="2 3">
    <name type="scientific">Astrephomene gubernaculifera</name>
    <dbReference type="NCBI Taxonomy" id="47775"/>
    <lineage>
        <taxon>Eukaryota</taxon>
        <taxon>Viridiplantae</taxon>
        <taxon>Chlorophyta</taxon>
        <taxon>core chlorophytes</taxon>
        <taxon>Chlorophyceae</taxon>
        <taxon>CS clade</taxon>
        <taxon>Chlamydomonadales</taxon>
        <taxon>Astrephomenaceae</taxon>
        <taxon>Astrephomene</taxon>
    </lineage>
</organism>
<dbReference type="GO" id="GO:0006890">
    <property type="term" value="P:retrograde vesicle-mediated transport, Golgi to endoplasmic reticulum"/>
    <property type="evidence" value="ECO:0007669"/>
    <property type="project" value="TreeGrafter"/>
</dbReference>
<dbReference type="Proteomes" id="UP001054857">
    <property type="component" value="Unassembled WGS sequence"/>
</dbReference>